<comment type="caution">
    <text evidence="1">The sequence shown here is derived from an EMBL/GenBank/DDBJ whole genome shotgun (WGS) entry which is preliminary data.</text>
</comment>
<name>A0ABW4DR43_9LACO</name>
<reference evidence="2" key="1">
    <citation type="journal article" date="2019" name="Int. J. Syst. Evol. Microbiol.">
        <title>The Global Catalogue of Microorganisms (GCM) 10K type strain sequencing project: providing services to taxonomists for standard genome sequencing and annotation.</title>
        <authorList>
            <consortium name="The Broad Institute Genomics Platform"/>
            <consortium name="The Broad Institute Genome Sequencing Center for Infectious Disease"/>
            <person name="Wu L."/>
            <person name="Ma J."/>
        </authorList>
    </citation>
    <scope>NUCLEOTIDE SEQUENCE [LARGE SCALE GENOMIC DNA]</scope>
    <source>
        <strain evidence="2">CCM 8951</strain>
    </source>
</reference>
<proteinExistence type="predicted"/>
<evidence type="ECO:0000313" key="2">
    <source>
        <dbReference type="Proteomes" id="UP001597244"/>
    </source>
</evidence>
<organism evidence="1 2">
    <name type="scientific">Lapidilactobacillus mulanensis</name>
    <dbReference type="NCBI Taxonomy" id="2485999"/>
    <lineage>
        <taxon>Bacteria</taxon>
        <taxon>Bacillati</taxon>
        <taxon>Bacillota</taxon>
        <taxon>Bacilli</taxon>
        <taxon>Lactobacillales</taxon>
        <taxon>Lactobacillaceae</taxon>
        <taxon>Lapidilactobacillus</taxon>
    </lineage>
</organism>
<dbReference type="Proteomes" id="UP001597244">
    <property type="component" value="Unassembled WGS sequence"/>
</dbReference>
<keyword evidence="2" id="KW-1185">Reference proteome</keyword>
<dbReference type="EMBL" id="JBHTOF010000057">
    <property type="protein sequence ID" value="MFD1465596.1"/>
    <property type="molecule type" value="Genomic_DNA"/>
</dbReference>
<accession>A0ABW4DR43</accession>
<dbReference type="RefSeq" id="WP_125578936.1">
    <property type="nucleotide sequence ID" value="NZ_JBHTOF010000057.1"/>
</dbReference>
<sequence>MKKRNGTKSKVLGLGLTLVAFLGLFIGGQTVFANSQSINISYKTVGGNGIVSGKTNGVWHYFAKGHTATLKVTSKSGAGTSYANLKRSVSLWLDSDYGDVNTKIGSHSFSKKTDVTSGMN</sequence>
<protein>
    <submittedName>
        <fullName evidence="1">Uncharacterized protein</fullName>
    </submittedName>
</protein>
<evidence type="ECO:0000313" key="1">
    <source>
        <dbReference type="EMBL" id="MFD1465596.1"/>
    </source>
</evidence>
<gene>
    <name evidence="1" type="ORF">ACFQ4L_05815</name>
</gene>